<organism evidence="1 2">
    <name type="scientific">Escherichia coli O7:K1 (strain IAI39 / ExPEC)</name>
    <dbReference type="NCBI Taxonomy" id="585057"/>
    <lineage>
        <taxon>Bacteria</taxon>
        <taxon>Pseudomonadati</taxon>
        <taxon>Pseudomonadota</taxon>
        <taxon>Gammaproteobacteria</taxon>
        <taxon>Enterobacterales</taxon>
        <taxon>Enterobacteriaceae</taxon>
        <taxon>Escherichia</taxon>
    </lineage>
</organism>
<dbReference type="HOGENOM" id="CLU_3420925_0_0_6"/>
<dbReference type="KEGG" id="ect:ECIAI39_1717"/>
<evidence type="ECO:0000313" key="2">
    <source>
        <dbReference type="Proteomes" id="UP000000749"/>
    </source>
</evidence>
<sequence length="24" mass="3073">MFEFIEQRIESRDVVLYIYHLKEN</sequence>
<proteinExistence type="predicted"/>
<evidence type="ECO:0000313" key="1">
    <source>
        <dbReference type="EMBL" id="CAR17848.1"/>
    </source>
</evidence>
<dbReference type="STRING" id="585057.ECIAI39_1717"/>
<reference evidence="2" key="1">
    <citation type="journal article" date="2009" name="PLoS Genet.">
        <title>Organised genome dynamics in the Escherichia coli species results in highly diverse adaptive paths.</title>
        <authorList>
            <person name="Touchon M."/>
            <person name="Hoede C."/>
            <person name="Tenaillon O."/>
            <person name="Barbe V."/>
            <person name="Baeriswyl S."/>
            <person name="Bidet P."/>
            <person name="Bingen E."/>
            <person name="Bonacorsi S."/>
            <person name="Bouchier C."/>
            <person name="Bouvet O."/>
            <person name="Calteau A."/>
            <person name="Chiapello H."/>
            <person name="Clermont O."/>
            <person name="Cruveiller S."/>
            <person name="Danchin A."/>
            <person name="Diard M."/>
            <person name="Dossat C."/>
            <person name="Karoui M.E."/>
            <person name="Frapy E."/>
            <person name="Garry L."/>
            <person name="Ghigo J.M."/>
            <person name="Gilles A.M."/>
            <person name="Johnson J."/>
            <person name="Le Bouguenec C."/>
            <person name="Lescat M."/>
            <person name="Mangenot S."/>
            <person name="Martinez-Jehanne V."/>
            <person name="Matic I."/>
            <person name="Nassif X."/>
            <person name="Oztas S."/>
            <person name="Petit M.A."/>
            <person name="Pichon C."/>
            <person name="Rouy Z."/>
            <person name="Ruf C.S."/>
            <person name="Schneider D."/>
            <person name="Tourret J."/>
            <person name="Vacherie B."/>
            <person name="Vallenet D."/>
            <person name="Medigue C."/>
            <person name="Rocha E.P.C."/>
            <person name="Denamur E."/>
        </authorList>
    </citation>
    <scope>NUCLEOTIDE SEQUENCE [LARGE SCALE GENOMIC DNA]</scope>
    <source>
        <strain evidence="2">IAI39 / ExPEC</strain>
    </source>
</reference>
<accession>A0A0H3ML27</accession>
<dbReference type="EMBL" id="CU928164">
    <property type="protein sequence ID" value="CAR17848.1"/>
    <property type="molecule type" value="Genomic_DNA"/>
</dbReference>
<protein>
    <submittedName>
        <fullName evidence="1">Uncharacterized protein</fullName>
    </submittedName>
</protein>
<gene>
    <name evidence="1" type="ordered locus">ECIAI39_1717</name>
</gene>
<dbReference type="Proteomes" id="UP000000749">
    <property type="component" value="Chromosome"/>
</dbReference>
<name>A0A0H3ML27_ECO7I</name>
<dbReference type="AlphaFoldDB" id="A0A0H3ML27"/>